<feature type="compositionally biased region" description="Pro residues" evidence="1">
    <location>
        <begin position="355"/>
        <end position="364"/>
    </location>
</feature>
<feature type="region of interest" description="Disordered" evidence="1">
    <location>
        <begin position="208"/>
        <end position="279"/>
    </location>
</feature>
<gene>
    <name evidence="2" type="ORF">PXEA_LOCUS27394</name>
</gene>
<reference evidence="2" key="1">
    <citation type="submission" date="2018-11" db="EMBL/GenBank/DDBJ databases">
        <authorList>
            <consortium name="Pathogen Informatics"/>
        </authorList>
    </citation>
    <scope>NUCLEOTIDE SEQUENCE</scope>
</reference>
<feature type="region of interest" description="Disordered" evidence="1">
    <location>
        <begin position="296"/>
        <end position="332"/>
    </location>
</feature>
<feature type="compositionally biased region" description="Polar residues" evidence="1">
    <location>
        <begin position="369"/>
        <end position="397"/>
    </location>
</feature>
<name>A0A3S5CSW8_9PLAT</name>
<proteinExistence type="predicted"/>
<keyword evidence="3" id="KW-1185">Reference proteome</keyword>
<feature type="compositionally biased region" description="Pro residues" evidence="1">
    <location>
        <begin position="301"/>
        <end position="310"/>
    </location>
</feature>
<protein>
    <submittedName>
        <fullName evidence="2">Uncharacterized protein</fullName>
    </submittedName>
</protein>
<evidence type="ECO:0000313" key="3">
    <source>
        <dbReference type="Proteomes" id="UP000784294"/>
    </source>
</evidence>
<feature type="compositionally biased region" description="Low complexity" evidence="1">
    <location>
        <begin position="239"/>
        <end position="249"/>
    </location>
</feature>
<feature type="compositionally biased region" description="Basic residues" evidence="1">
    <location>
        <begin position="217"/>
        <end position="238"/>
    </location>
</feature>
<dbReference type="Proteomes" id="UP000784294">
    <property type="component" value="Unassembled WGS sequence"/>
</dbReference>
<evidence type="ECO:0000313" key="2">
    <source>
        <dbReference type="EMBL" id="VEL33954.1"/>
    </source>
</evidence>
<sequence>MIKCRNRSLCQPGSIPIEDADEPTPMVITMTTGSVSGDQGSGCPGHAFYHSSTPPTHLAVLPPRGHANYACSPADQTVCDSAMLAPSLVQLGGASTTANTGTGNGTSVASGAATVVGPFPAHPELPEFYGLPGLQHQHQHQQHHTGYLPPHHHHSTYLNTPAGFNQHQPHSYHPVMMHRSGSAGGGVAAVGALSAYLASSNGLLASCGSGSGQSTLSRHHQHHQYQHQHQHQHQHQYQHQHQQQQQQQQHHYHQHYHTPPHQMTPHYSSSPPPALPQSPFLPVQPAVVVGRLTPTLQQPHQLPPPLPPPVQSRSATAALSDEPPLCPIGVSGRPIRRGNSLLLAGARQTAGQTISPPPLPPPPAGRYSGLSNTTSAASPAFGTNTPSSQPGSATPAAQTARPFNRSTSSSDASMRHHHGLGESAAGGRGDGNSNNSPTGQSGADDAGPSGGRSATAEAGAGLAAGLGLRSPVGSISGSLSANDLASLYAKAPRAEATASPQTASGTTAAGNPVATPPPGYFASESLGGLFACPSLPMIMGRNQTTFNAKIRVDAAFDCACHAKVDLLYPFLLFLADPFHSVPVPAFISLQALFLKALEARRLPLH</sequence>
<accession>A0A3S5CSW8</accession>
<organism evidence="2 3">
    <name type="scientific">Protopolystoma xenopodis</name>
    <dbReference type="NCBI Taxonomy" id="117903"/>
    <lineage>
        <taxon>Eukaryota</taxon>
        <taxon>Metazoa</taxon>
        <taxon>Spiralia</taxon>
        <taxon>Lophotrochozoa</taxon>
        <taxon>Platyhelminthes</taxon>
        <taxon>Monogenea</taxon>
        <taxon>Polyopisthocotylea</taxon>
        <taxon>Polystomatidea</taxon>
        <taxon>Polystomatidae</taxon>
        <taxon>Protopolystoma</taxon>
    </lineage>
</organism>
<evidence type="ECO:0000256" key="1">
    <source>
        <dbReference type="SAM" id="MobiDB-lite"/>
    </source>
</evidence>
<feature type="region of interest" description="Disordered" evidence="1">
    <location>
        <begin position="346"/>
        <end position="456"/>
    </location>
</feature>
<feature type="compositionally biased region" description="Polar residues" evidence="1">
    <location>
        <begin position="431"/>
        <end position="441"/>
    </location>
</feature>
<dbReference type="AlphaFoldDB" id="A0A3S5CSW8"/>
<comment type="caution">
    <text evidence="2">The sequence shown here is derived from an EMBL/GenBank/DDBJ whole genome shotgun (WGS) entry which is preliminary data.</text>
</comment>
<dbReference type="EMBL" id="CAAALY010246717">
    <property type="protein sequence ID" value="VEL33954.1"/>
    <property type="molecule type" value="Genomic_DNA"/>
</dbReference>